<dbReference type="EMBL" id="LSBJ02000001">
    <property type="protein sequence ID" value="OAQ73001.2"/>
    <property type="molecule type" value="Genomic_DNA"/>
</dbReference>
<evidence type="ECO:0000256" key="1">
    <source>
        <dbReference type="SAM" id="MobiDB-lite"/>
    </source>
</evidence>
<evidence type="ECO:0000313" key="2">
    <source>
        <dbReference type="EMBL" id="OAQ73001.2"/>
    </source>
</evidence>
<keyword evidence="3" id="KW-1185">Reference proteome</keyword>
<name>A0A179G6H0_METCM</name>
<evidence type="ECO:0000313" key="3">
    <source>
        <dbReference type="Proteomes" id="UP000078397"/>
    </source>
</evidence>
<dbReference type="AlphaFoldDB" id="A0A179G6H0"/>
<dbReference type="RefSeq" id="XP_018149084.2">
    <property type="nucleotide sequence ID" value="XM_018280763.2"/>
</dbReference>
<reference evidence="2 3" key="1">
    <citation type="journal article" date="2016" name="PLoS Pathog.">
        <title>Biosynthesis of antibiotic leucinostatins in bio-control fungus Purpureocillium lilacinum and their inhibition on phytophthora revealed by genome mining.</title>
        <authorList>
            <person name="Wang G."/>
            <person name="Liu Z."/>
            <person name="Lin R."/>
            <person name="Li E."/>
            <person name="Mao Z."/>
            <person name="Ling J."/>
            <person name="Yang Y."/>
            <person name="Yin W.B."/>
            <person name="Xie B."/>
        </authorList>
    </citation>
    <scope>NUCLEOTIDE SEQUENCE [LARGE SCALE GENOMIC DNA]</scope>
    <source>
        <strain evidence="2">170</strain>
    </source>
</reference>
<protein>
    <submittedName>
        <fullName evidence="2">Uncharacterized protein</fullName>
    </submittedName>
</protein>
<feature type="compositionally biased region" description="Basic and acidic residues" evidence="1">
    <location>
        <begin position="47"/>
        <end position="56"/>
    </location>
</feature>
<sequence>MCSLLLAIAKTSRQQPRVDLSLAMAKVERIDSLLAKKSLSTQNAVPDRNKGSEKLNTHHRTVHPNSSHGKCHSNPTAQTRCWGQFGLKILSDNLRNATVSVVRGSVSIADGPRACWGLTIVLSRQGILDFCHARQGPKPKPDPVGLCFCPPHMAGLSTCSLIARGTQTRYEQPYSLFSLTPSLGQVF</sequence>
<proteinExistence type="predicted"/>
<gene>
    <name evidence="2" type="ORF">VFPPC_00820</name>
</gene>
<comment type="caution">
    <text evidence="2">The sequence shown here is derived from an EMBL/GenBank/DDBJ whole genome shotgun (WGS) entry which is preliminary data.</text>
</comment>
<dbReference type="GeneID" id="28844757"/>
<dbReference type="KEGG" id="pchm:VFPPC_00820"/>
<feature type="region of interest" description="Disordered" evidence="1">
    <location>
        <begin position="41"/>
        <end position="73"/>
    </location>
</feature>
<organism evidence="2 3">
    <name type="scientific">Pochonia chlamydosporia 170</name>
    <dbReference type="NCBI Taxonomy" id="1380566"/>
    <lineage>
        <taxon>Eukaryota</taxon>
        <taxon>Fungi</taxon>
        <taxon>Dikarya</taxon>
        <taxon>Ascomycota</taxon>
        <taxon>Pezizomycotina</taxon>
        <taxon>Sordariomycetes</taxon>
        <taxon>Hypocreomycetidae</taxon>
        <taxon>Hypocreales</taxon>
        <taxon>Clavicipitaceae</taxon>
        <taxon>Pochonia</taxon>
    </lineage>
</organism>
<dbReference type="Proteomes" id="UP000078397">
    <property type="component" value="Unassembled WGS sequence"/>
</dbReference>
<accession>A0A179G6H0</accession>
<feature type="compositionally biased region" description="Polar residues" evidence="1">
    <location>
        <begin position="63"/>
        <end position="73"/>
    </location>
</feature>